<protein>
    <recommendedName>
        <fullName evidence="1">non-specific serine/threonine protein kinase</fullName>
        <ecNumber evidence="1">2.7.11.1</ecNumber>
    </recommendedName>
</protein>
<dbReference type="SMART" id="SM01327">
    <property type="entry name" value="Zds_C"/>
    <property type="match status" value="1"/>
</dbReference>
<dbReference type="GO" id="GO:0030010">
    <property type="term" value="P:establishment of cell polarity"/>
    <property type="evidence" value="ECO:0007669"/>
    <property type="project" value="TreeGrafter"/>
</dbReference>
<keyword evidence="3" id="KW-0808">Transferase</keyword>
<dbReference type="InterPro" id="IPR019727">
    <property type="entry name" value="ATP_synth_F0_fsu_mt_fun"/>
</dbReference>
<proteinExistence type="predicted"/>
<gene>
    <name evidence="9" type="ORF">E3Q03_00419</name>
</gene>
<evidence type="ECO:0000313" key="10">
    <source>
        <dbReference type="Proteomes" id="UP000305362"/>
    </source>
</evidence>
<feature type="compositionally biased region" description="Basic and acidic residues" evidence="7">
    <location>
        <begin position="2043"/>
        <end position="2064"/>
    </location>
</feature>
<feature type="compositionally biased region" description="Polar residues" evidence="7">
    <location>
        <begin position="360"/>
        <end position="371"/>
    </location>
</feature>
<comment type="caution">
    <text evidence="9">The sequence shown here is derived from an EMBL/GenBank/DDBJ whole genome shotgun (WGS) entry which is preliminary data.</text>
</comment>
<dbReference type="FunFam" id="3.90.810.10:FF:000007">
    <property type="entry name" value="Non-specific serine/threonine protein kinase"/>
    <property type="match status" value="1"/>
</dbReference>
<evidence type="ECO:0000256" key="2">
    <source>
        <dbReference type="ARBA" id="ARBA00022527"/>
    </source>
</evidence>
<dbReference type="Gene3D" id="1.10.1670.40">
    <property type="match status" value="1"/>
</dbReference>
<name>A0AB74KMS9_9BASI</name>
<dbReference type="GO" id="GO:0015986">
    <property type="term" value="P:proton motive force-driven ATP synthesis"/>
    <property type="evidence" value="ECO:0007669"/>
    <property type="project" value="InterPro"/>
</dbReference>
<organism evidence="9 10">
    <name type="scientific">Wallemia mellicola</name>
    <dbReference type="NCBI Taxonomy" id="1708541"/>
    <lineage>
        <taxon>Eukaryota</taxon>
        <taxon>Fungi</taxon>
        <taxon>Dikarya</taxon>
        <taxon>Basidiomycota</taxon>
        <taxon>Wallemiomycotina</taxon>
        <taxon>Wallemiomycetes</taxon>
        <taxon>Wallemiales</taxon>
        <taxon>Wallemiaceae</taxon>
        <taxon>Wallemia</taxon>
    </lineage>
</organism>
<feature type="compositionally biased region" description="Low complexity" evidence="7">
    <location>
        <begin position="326"/>
        <end position="351"/>
    </location>
</feature>
<evidence type="ECO:0000259" key="8">
    <source>
        <dbReference type="PROSITE" id="PS50108"/>
    </source>
</evidence>
<feature type="compositionally biased region" description="Polar residues" evidence="7">
    <location>
        <begin position="2139"/>
        <end position="2152"/>
    </location>
</feature>
<dbReference type="InterPro" id="IPR011257">
    <property type="entry name" value="DNA_glycosylase"/>
</dbReference>
<dbReference type="PROSITE" id="PS50108">
    <property type="entry name" value="CRIB"/>
    <property type="match status" value="1"/>
</dbReference>
<feature type="compositionally biased region" description="Basic and acidic residues" evidence="7">
    <location>
        <begin position="1551"/>
        <end position="1603"/>
    </location>
</feature>
<evidence type="ECO:0000256" key="3">
    <source>
        <dbReference type="ARBA" id="ARBA00022679"/>
    </source>
</evidence>
<dbReference type="GO" id="GO:0004674">
    <property type="term" value="F:protein serine/threonine kinase activity"/>
    <property type="evidence" value="ECO:0007669"/>
    <property type="project" value="UniProtKB-KW"/>
</dbReference>
<dbReference type="SMART" id="SM00285">
    <property type="entry name" value="PBD"/>
    <property type="match status" value="1"/>
</dbReference>
<feature type="region of interest" description="Disordered" evidence="7">
    <location>
        <begin position="839"/>
        <end position="875"/>
    </location>
</feature>
<evidence type="ECO:0000313" key="9">
    <source>
        <dbReference type="EMBL" id="TIC71608.1"/>
    </source>
</evidence>
<reference evidence="9 10" key="1">
    <citation type="submission" date="2019-03" db="EMBL/GenBank/DDBJ databases">
        <title>Sequencing 25 genomes of Wallemia mellicola.</title>
        <authorList>
            <person name="Gostincar C."/>
        </authorList>
    </citation>
    <scope>NUCLEOTIDE SEQUENCE [LARGE SCALE GENOMIC DNA]</scope>
    <source>
        <strain evidence="9 10">EXF-1277</strain>
    </source>
</reference>
<dbReference type="Gene3D" id="3.90.810.10">
    <property type="entry name" value="CRIB domain"/>
    <property type="match status" value="1"/>
</dbReference>
<dbReference type="EC" id="2.7.11.1" evidence="1"/>
<feature type="compositionally biased region" description="Basic and acidic residues" evidence="7">
    <location>
        <begin position="1186"/>
        <end position="1414"/>
    </location>
</feature>
<feature type="region of interest" description="Disordered" evidence="7">
    <location>
        <begin position="785"/>
        <end position="824"/>
    </location>
</feature>
<feature type="region of interest" description="Disordered" evidence="7">
    <location>
        <begin position="1975"/>
        <end position="2205"/>
    </location>
</feature>
<dbReference type="GO" id="GO:0005524">
    <property type="term" value="F:ATP binding"/>
    <property type="evidence" value="ECO:0007669"/>
    <property type="project" value="UniProtKB-KW"/>
</dbReference>
<feature type="compositionally biased region" description="Polar residues" evidence="7">
    <location>
        <begin position="2393"/>
        <end position="2405"/>
    </location>
</feature>
<evidence type="ECO:0000256" key="5">
    <source>
        <dbReference type="ARBA" id="ARBA00022777"/>
    </source>
</evidence>
<feature type="compositionally biased region" description="Polar residues" evidence="7">
    <location>
        <begin position="1884"/>
        <end position="1899"/>
    </location>
</feature>
<feature type="compositionally biased region" description="Low complexity" evidence="7">
    <location>
        <begin position="627"/>
        <end position="641"/>
    </location>
</feature>
<dbReference type="SUPFAM" id="SSF48150">
    <property type="entry name" value="DNA-glycosylase"/>
    <property type="match status" value="1"/>
</dbReference>
<keyword evidence="5" id="KW-0418">Kinase</keyword>
<feature type="region of interest" description="Disordered" evidence="7">
    <location>
        <begin position="531"/>
        <end position="725"/>
    </location>
</feature>
<feature type="compositionally biased region" description="Basic and acidic residues" evidence="7">
    <location>
        <begin position="1610"/>
        <end position="1673"/>
    </location>
</feature>
<dbReference type="PANTHER" id="PTHR28089">
    <property type="entry name" value="PROTEIN ZDS1-RELATED"/>
    <property type="match status" value="1"/>
</dbReference>
<dbReference type="InterPro" id="IPR013941">
    <property type="entry name" value="ZDS1_C"/>
</dbReference>
<evidence type="ECO:0000256" key="1">
    <source>
        <dbReference type="ARBA" id="ARBA00012513"/>
    </source>
</evidence>
<feature type="compositionally biased region" description="Basic and acidic residues" evidence="7">
    <location>
        <begin position="1690"/>
        <end position="1720"/>
    </location>
</feature>
<evidence type="ECO:0000256" key="7">
    <source>
        <dbReference type="SAM" id="MobiDB-lite"/>
    </source>
</evidence>
<keyword evidence="6" id="KW-0067">ATP-binding</keyword>
<feature type="domain" description="CRIB" evidence="8">
    <location>
        <begin position="455"/>
        <end position="468"/>
    </location>
</feature>
<dbReference type="PANTHER" id="PTHR28089:SF1">
    <property type="entry name" value="PROTEIN ZDS1-RELATED"/>
    <property type="match status" value="1"/>
</dbReference>
<feature type="compositionally biased region" description="Polar residues" evidence="7">
    <location>
        <begin position="2108"/>
        <end position="2130"/>
    </location>
</feature>
<dbReference type="GO" id="GO:0010971">
    <property type="term" value="P:positive regulation of G2/M transition of mitotic cell cycle"/>
    <property type="evidence" value="ECO:0007669"/>
    <property type="project" value="TreeGrafter"/>
</dbReference>
<dbReference type="GO" id="GO:0006281">
    <property type="term" value="P:DNA repair"/>
    <property type="evidence" value="ECO:0007669"/>
    <property type="project" value="InterPro"/>
</dbReference>
<dbReference type="Pfam" id="PF00786">
    <property type="entry name" value="PBD"/>
    <property type="match status" value="1"/>
</dbReference>
<dbReference type="GO" id="GO:0005737">
    <property type="term" value="C:cytoplasm"/>
    <property type="evidence" value="ECO:0007669"/>
    <property type="project" value="TreeGrafter"/>
</dbReference>
<keyword evidence="4" id="KW-0547">Nucleotide-binding</keyword>
<feature type="compositionally biased region" description="Polar residues" evidence="7">
    <location>
        <begin position="1056"/>
        <end position="1066"/>
    </location>
</feature>
<feature type="region of interest" description="Disordered" evidence="7">
    <location>
        <begin position="2330"/>
        <end position="2405"/>
    </location>
</feature>
<dbReference type="EMBL" id="SPRV01000002">
    <property type="protein sequence ID" value="TIC71608.1"/>
    <property type="molecule type" value="Genomic_DNA"/>
</dbReference>
<feature type="compositionally biased region" description="Low complexity" evidence="7">
    <location>
        <begin position="2338"/>
        <end position="2383"/>
    </location>
</feature>
<feature type="compositionally biased region" description="Low complexity" evidence="7">
    <location>
        <begin position="1978"/>
        <end position="1990"/>
    </location>
</feature>
<feature type="compositionally biased region" description="Pro residues" evidence="7">
    <location>
        <begin position="2244"/>
        <end position="2269"/>
    </location>
</feature>
<feature type="compositionally biased region" description="Low complexity" evidence="7">
    <location>
        <begin position="692"/>
        <end position="707"/>
    </location>
</feature>
<evidence type="ECO:0000256" key="6">
    <source>
        <dbReference type="ARBA" id="ARBA00022840"/>
    </source>
</evidence>
<feature type="region of interest" description="Disordered" evidence="7">
    <location>
        <begin position="296"/>
        <end position="412"/>
    </location>
</feature>
<feature type="region of interest" description="Disordered" evidence="7">
    <location>
        <begin position="2238"/>
        <end position="2279"/>
    </location>
</feature>
<dbReference type="InterPro" id="IPR033923">
    <property type="entry name" value="PAK_BD"/>
</dbReference>
<dbReference type="CDD" id="cd01093">
    <property type="entry name" value="CRIB_PAK_like"/>
    <property type="match status" value="1"/>
</dbReference>
<feature type="compositionally biased region" description="Polar residues" evidence="7">
    <location>
        <begin position="1014"/>
        <end position="1033"/>
    </location>
</feature>
<feature type="region of interest" description="Disordered" evidence="7">
    <location>
        <begin position="994"/>
        <end position="1068"/>
    </location>
</feature>
<feature type="region of interest" description="Disordered" evidence="7">
    <location>
        <begin position="1884"/>
        <end position="1912"/>
    </location>
</feature>
<dbReference type="Gene3D" id="1.10.340.30">
    <property type="entry name" value="Hypothetical protein, domain 2"/>
    <property type="match status" value="1"/>
</dbReference>
<feature type="region of interest" description="Disordered" evidence="7">
    <location>
        <begin position="1144"/>
        <end position="1414"/>
    </location>
</feature>
<dbReference type="Pfam" id="PF08632">
    <property type="entry name" value="Zds_C"/>
    <property type="match status" value="1"/>
</dbReference>
<dbReference type="Proteomes" id="UP000305362">
    <property type="component" value="Unassembled WGS sequence"/>
</dbReference>
<dbReference type="InterPro" id="IPR036936">
    <property type="entry name" value="CRIB_dom_sf"/>
</dbReference>
<feature type="region of interest" description="Disordered" evidence="7">
    <location>
        <begin position="245"/>
        <end position="272"/>
    </location>
</feature>
<feature type="compositionally biased region" description="Polar residues" evidence="7">
    <location>
        <begin position="2186"/>
        <end position="2197"/>
    </location>
</feature>
<feature type="compositionally biased region" description="Basic and acidic residues" evidence="7">
    <location>
        <begin position="2171"/>
        <end position="2184"/>
    </location>
</feature>
<feature type="compositionally biased region" description="Low complexity" evidence="7">
    <location>
        <begin position="667"/>
        <end position="678"/>
    </location>
</feature>
<dbReference type="InterPro" id="IPR040206">
    <property type="entry name" value="Zds1/2"/>
</dbReference>
<evidence type="ECO:0000256" key="4">
    <source>
        <dbReference type="ARBA" id="ARBA00022741"/>
    </source>
</evidence>
<sequence>MPSTNWNLNEIKKHYIHQDYRWSSIFDAVPCKPFEQGLDKPINPFRVICESILAQQISYKASKAVCYKFIRYFYPHLPEKREKDDPEEFPTPEQVANTEVSRLRDLGQCMRVDILPPADLGVQLGLVKFWLGHELKAAKNHGHIDVSDEKQNEMINQNDDIRSAQQSVTSLDSNGAVKAVPLPKEALEIGLKESVLRERLKKRLKKGNIYLTAKECEALTANWRPYRSIGVYYMWIIKGDKESAKKSQQRPSIKHPHEYVGSQQISSPILPANQRRSIHPSIDLRNINLESHFGEYRPKRTAPAPPSQASSNASNTHTLKDIDLGPPLSTSFSTFQSSSSLTPSTSINPSPRSSNDDNDQQTVKSQKSNSTLPPPPLVHQSSSPMPLDNSFHNDDDDSGTPPISPPRPPILQRSATVAGNIKPRDGFDKDKKRGVFSGFASSLSDLLQLQKKPEISTPYDPVHLTHVGFNSDTGEFTGLPKEWQQLLQDSGISKQDQEANPQAVMDIVAFYQDAQKAQLGAEDSQVWKKMGGVANGQPTGPVEKSFTARPAPPPPGPPARYGNPRAAPPPPPMKKSISNPGSVRGEAPRPAPPPPRPAPPPQLDRSVSHRIPPNPTSASRTLERAKSQQSQQSKPAGPSSSIATPNSYNRAPPPIHNPQVQLAKQPSAASAALARAASKNNKVIPQIPPSLQPQSQPPQQQSPQQGPGPVPRRRENNNVSKQQSEAEIILKLQSICTDADPTKLYKNLWVPASAHPEISQNEYTQFVHSNSPPQQHATNLSRIRSNSSLGSTLSRRKSKLSRQYNPTEDDGVGDNDILSVSSSKPSSLNLLQSLTEETTKEMNDEHLKKSHSSFRDKLSKSSKQPNKLIKHVSKIPSADNKFKTIDNQVVNKPKKLNSPLNSPSISSPPRLDLKFDTNILDSPIKDDDRPLSSLTNDIFDAYATADERASFSSISSAPSSSEHSHPFEHDLERKEDNVIHENDDLQENDIQLEDDDSQTIHGSPNQKKDRLRVVNTTISPSKASSKNDNSITSSEDDHTTQEDDCNETTSEEKSGSIETGESYETISSEEVENAFLITKSLKNRIQPPTPIPSDHVEPIPNTVKLSMDLSVSSLIPEFPSATKPINNITKLNTISSINNVDHKLFEPSRPAPEPPIIHADLPSRDTPSPTPSAASSASKRKGWNWLKEKEKARLDRTNKIKEAKEAKAREKFELKEKEKEKEKREREERMIREKEKKREMEEKEKEKADAKAQMKAREREIKEKGKKERDEKRERELKAAREEKEKKEREEKQRKERELEKKEREEREKREQKEREEMEKKEREMSKKDAKKLREEKEKKEREVKQKEEKLKKDSKEEKLKREREEKEGRLKKEREEKEQKLKATREEKEQKLKAAREEKELKIKAEKEEKEHKLRIEREEKEQKLNVEREEKENKIKAEREEKEIKLRTERENEQKLISEREEEYKLNIEREENENKLKAEREEEEYKLNIEREENENKLKAEREEEEYKLNIEREEKEEKLRLELEEHERMTKKMLEDEAEMLRKELEEEERLKKEREEEDVKLKKDLEEKEEKSKKDREEEVNIKRDLEEKEVNANKEREEQEEEEERLRLELEEKEELLRLEREEREENLKIEREEKEQLKRETEEKGNKERVEKPKKGPEKKDKDKSLKSSFKLKKSDSSASSKLSKEAAKQATKDKEQERARNKEAAKERKEAAKIAAAQSREAAKNAQSSHIGFVGSLFGSKKKSSSSLKSSKSSISSQSSSKEKKKSKVKAKKDKKNNEEQVQEMPVNNFDHRYPIQIERAIYRLSHLKLANPRRSLYEQVLISNFMFWYLSIVNHQNQQQVEARQRHDQIEVHTQESYPENVEKHDIVNLEASNLLTGSPTPQNSPTHSSIPELAPTPSLSSDMILPHDEPSDDVIEEKHPLAIANVSDDEWTEETLSSLISENEIEIDTNEPVLPSQTTFKEAIEEVPMSSSTRSSPGSPEDTQDPGVVPASTLSKSPSPPNVLGSPVELDYDIPVSPITTFEDQIPRPSDPQIEHREERQIKYGKKQEKRESIMIEPPASLPVMTETARPATPPQKRRVESPTSPAPAPAHTQQSPVNQAQPTPSAHQLLNIVNQPAGTSSKSGSSSPLMQSNQQSRSSSPMPKKNRLQKMASTGSFDKSSYEDPLKMLDKPRQSPHSLTYSSPSPALQPPVQGQRIMRTPSPAQMQQHQQAQQMHYVQHLQAPFQQFYTGSPSPPPVPSHSPSPSPGPRPSPSPSPSPVQQNQGYGMHGWGVYQQQSQHHQQLMRQQAYMHQQQAQQQQEFQQQRYLNAMTIQEVRRGSWSPQPMPQQGYQQQMQQQQHMHHQQQLQQQQHQQQQPQQMHQQQFTQQQHQPSPFDKRYFPTRSSSTSNVPTQNVLRRPSLPHLQTINGPIRNDEIQGTIKLPKGNATQKASGIKGKYFDGQNSSRTPLLATIGGLFLIGYTLDYQLHLKHHKNNHH</sequence>
<accession>A0AB74KMS9</accession>
<dbReference type="Pfam" id="PF10791">
    <property type="entry name" value="F1F0-ATPsyn_F"/>
    <property type="match status" value="1"/>
</dbReference>
<feature type="compositionally biased region" description="Pro residues" evidence="7">
    <location>
        <begin position="589"/>
        <end position="602"/>
    </location>
</feature>
<feature type="compositionally biased region" description="Basic and acidic residues" evidence="7">
    <location>
        <begin position="839"/>
        <end position="859"/>
    </location>
</feature>
<keyword evidence="2" id="KW-0723">Serine/threonine-protein kinase</keyword>
<feature type="compositionally biased region" description="Low complexity" evidence="7">
    <location>
        <begin position="1753"/>
        <end position="1768"/>
    </location>
</feature>
<feature type="compositionally biased region" description="Basic residues" evidence="7">
    <location>
        <begin position="1771"/>
        <end position="1783"/>
    </location>
</feature>
<feature type="region of interest" description="Disordered" evidence="7">
    <location>
        <begin position="1551"/>
        <end position="1794"/>
    </location>
</feature>
<dbReference type="InterPro" id="IPR000095">
    <property type="entry name" value="CRIB_dom"/>
</dbReference>